<dbReference type="PANTHER" id="PTHR11081:SF8">
    <property type="entry name" value="EXONUCLEASE 1"/>
    <property type="match status" value="1"/>
</dbReference>
<dbReference type="PANTHER" id="PTHR11081">
    <property type="entry name" value="FLAP ENDONUCLEASE FAMILY MEMBER"/>
    <property type="match status" value="1"/>
</dbReference>
<keyword evidence="1" id="KW-0540">Nuclease</keyword>
<keyword evidence="1" id="KW-0234">DNA repair</keyword>
<dbReference type="GO" id="GO:0046872">
    <property type="term" value="F:metal ion binding"/>
    <property type="evidence" value="ECO:0007669"/>
    <property type="project" value="UniProtKB-UniRule"/>
</dbReference>
<keyword evidence="1" id="KW-0460">Magnesium</keyword>
<comment type="subcellular location">
    <subcellularLocation>
        <location evidence="1">Nucleus</location>
    </subcellularLocation>
</comment>
<keyword evidence="1" id="KW-0238">DNA-binding</keyword>
<comment type="cofactor">
    <cofactor evidence="1">
        <name>Mg(2+)</name>
        <dbReference type="ChEBI" id="CHEBI:18420"/>
    </cofactor>
    <text evidence="1">Binds 2 magnesium ions per subunit. They probably participate in the reaction catalyzed by the enzyme. May bind an additional third magnesium ion after substrate binding.</text>
</comment>
<protein>
    <recommendedName>
        <fullName evidence="1">Exonuclease 1</fullName>
        <ecNumber evidence="1">3.1.-.-</ecNumber>
    </recommendedName>
</protein>
<keyword evidence="5" id="KW-1185">Reference proteome</keyword>
<dbReference type="Proteomes" id="UP001457282">
    <property type="component" value="Unassembled WGS sequence"/>
</dbReference>
<evidence type="ECO:0000313" key="5">
    <source>
        <dbReference type="Proteomes" id="UP001457282"/>
    </source>
</evidence>
<dbReference type="GO" id="GO:0035312">
    <property type="term" value="F:5'-3' DNA exonuclease activity"/>
    <property type="evidence" value="ECO:0007669"/>
    <property type="project" value="UniProtKB-UniRule"/>
</dbReference>
<keyword evidence="1" id="KW-0378">Hydrolase</keyword>
<dbReference type="InterPro" id="IPR006085">
    <property type="entry name" value="XPG_DNA_repair_N"/>
</dbReference>
<dbReference type="Pfam" id="PF00752">
    <property type="entry name" value="XPG_N"/>
    <property type="match status" value="1"/>
</dbReference>
<dbReference type="Gene3D" id="3.40.50.1010">
    <property type="entry name" value="5'-nuclease"/>
    <property type="match status" value="1"/>
</dbReference>
<evidence type="ECO:0000313" key="4">
    <source>
        <dbReference type="EMBL" id="KAK9927204.1"/>
    </source>
</evidence>
<reference evidence="4 5" key="1">
    <citation type="journal article" date="2023" name="G3 (Bethesda)">
        <title>A chromosome-length genome assembly and annotation of blackberry (Rubus argutus, cv. 'Hillquist').</title>
        <authorList>
            <person name="Bruna T."/>
            <person name="Aryal R."/>
            <person name="Dudchenko O."/>
            <person name="Sargent D.J."/>
            <person name="Mead D."/>
            <person name="Buti M."/>
            <person name="Cavallini A."/>
            <person name="Hytonen T."/>
            <person name="Andres J."/>
            <person name="Pham M."/>
            <person name="Weisz D."/>
            <person name="Mascagni F."/>
            <person name="Usai G."/>
            <person name="Natali L."/>
            <person name="Bassil N."/>
            <person name="Fernandez G.E."/>
            <person name="Lomsadze A."/>
            <person name="Armour M."/>
            <person name="Olukolu B."/>
            <person name="Poorten T."/>
            <person name="Britton C."/>
            <person name="Davik J."/>
            <person name="Ashrafi H."/>
            <person name="Aiden E.L."/>
            <person name="Borodovsky M."/>
            <person name="Worthington M."/>
        </authorList>
    </citation>
    <scope>NUCLEOTIDE SEQUENCE [LARGE SCALE GENOMIC DNA]</scope>
    <source>
        <strain evidence="4">PI 553951</strain>
    </source>
</reference>
<evidence type="ECO:0000259" key="3">
    <source>
        <dbReference type="SMART" id="SM00484"/>
    </source>
</evidence>
<gene>
    <name evidence="4" type="ORF">M0R45_024400</name>
</gene>
<feature type="domain" description="XPG-I" evidence="3">
    <location>
        <begin position="139"/>
        <end position="208"/>
    </location>
</feature>
<feature type="compositionally biased region" description="Polar residues" evidence="2">
    <location>
        <begin position="1"/>
        <end position="12"/>
    </location>
</feature>
<accession>A0AAW1WQV9</accession>
<dbReference type="SMART" id="SM00484">
    <property type="entry name" value="XPGI"/>
    <property type="match status" value="1"/>
</dbReference>
<dbReference type="GO" id="GO:0017108">
    <property type="term" value="F:5'-flap endonuclease activity"/>
    <property type="evidence" value="ECO:0007669"/>
    <property type="project" value="TreeGrafter"/>
</dbReference>
<dbReference type="Gene3D" id="1.10.150.20">
    <property type="entry name" value="5' to 3' exonuclease, C-terminal subdomain"/>
    <property type="match status" value="1"/>
</dbReference>
<dbReference type="InterPro" id="IPR006084">
    <property type="entry name" value="XPG/Rad2"/>
</dbReference>
<keyword evidence="1" id="KW-0228">DNA excision</keyword>
<dbReference type="AlphaFoldDB" id="A0AAW1WQV9"/>
<organism evidence="4 5">
    <name type="scientific">Rubus argutus</name>
    <name type="common">Southern blackberry</name>
    <dbReference type="NCBI Taxonomy" id="59490"/>
    <lineage>
        <taxon>Eukaryota</taxon>
        <taxon>Viridiplantae</taxon>
        <taxon>Streptophyta</taxon>
        <taxon>Embryophyta</taxon>
        <taxon>Tracheophyta</taxon>
        <taxon>Spermatophyta</taxon>
        <taxon>Magnoliopsida</taxon>
        <taxon>eudicotyledons</taxon>
        <taxon>Gunneridae</taxon>
        <taxon>Pentapetalae</taxon>
        <taxon>rosids</taxon>
        <taxon>fabids</taxon>
        <taxon>Rosales</taxon>
        <taxon>Rosaceae</taxon>
        <taxon>Rosoideae</taxon>
        <taxon>Rosoideae incertae sedis</taxon>
        <taxon>Rubus</taxon>
    </lineage>
</organism>
<comment type="similarity">
    <text evidence="1">Belongs to the XPG/RAD2 endonuclease family. EXO1 subfamily.</text>
</comment>
<keyword evidence="1" id="KW-0479">Metal-binding</keyword>
<dbReference type="GO" id="GO:0006281">
    <property type="term" value="P:DNA repair"/>
    <property type="evidence" value="ECO:0007669"/>
    <property type="project" value="UniProtKB-UniRule"/>
</dbReference>
<keyword evidence="1" id="KW-0267">Excision nuclease</keyword>
<dbReference type="PRINTS" id="PR00853">
    <property type="entry name" value="XPGRADSUPER"/>
</dbReference>
<keyword evidence="1" id="KW-0227">DNA damage</keyword>
<keyword evidence="1" id="KW-0269">Exonuclease</keyword>
<keyword evidence="1" id="KW-0539">Nucleus</keyword>
<comment type="caution">
    <text evidence="4">The sequence shown here is derived from an EMBL/GenBank/DDBJ whole genome shotgun (WGS) entry which is preliminary data.</text>
</comment>
<comment type="function">
    <text evidence="1">5'-&gt;3' double-stranded DNA exonuclease which may also possess a cryptic 3'-&gt;5' double-stranded DNA exonuclease activity. Functions in DNA mismatch repair.</text>
</comment>
<dbReference type="EMBL" id="JBEDUW010000005">
    <property type="protein sequence ID" value="KAK9927204.1"/>
    <property type="molecule type" value="Genomic_DNA"/>
</dbReference>
<feature type="region of interest" description="Disordered" evidence="2">
    <location>
        <begin position="1"/>
        <end position="23"/>
    </location>
</feature>
<sequence>MPNTNHQSPITRSTRHSSRPMRGTKVGVDATLWLSTVYNALGDHERQVEVFKVYCRERIEVLKRHGITDITMVFDGNATPIKTQIEIEKIKEMKGNKSKMKDKKNKMKKEMKDPESFNVKPVFKYIPNRDRLLEWLTSKDMKIKYIVAPYEADAQLTYLAVKGIIDAVITEDSDLIPFGCPNIIYRLNIKTEMYKYYSLSRLNELEDYKDFTDKKLLEMCIMTGCDYLPNMEN</sequence>
<dbReference type="InterPro" id="IPR006086">
    <property type="entry name" value="XPG-I_dom"/>
</dbReference>
<evidence type="ECO:0000256" key="2">
    <source>
        <dbReference type="SAM" id="MobiDB-lite"/>
    </source>
</evidence>
<dbReference type="GO" id="GO:0003677">
    <property type="term" value="F:DNA binding"/>
    <property type="evidence" value="ECO:0007669"/>
    <property type="project" value="UniProtKB-UniRule"/>
</dbReference>
<dbReference type="GO" id="GO:0005634">
    <property type="term" value="C:nucleus"/>
    <property type="evidence" value="ECO:0007669"/>
    <property type="project" value="UniProtKB-SubCell"/>
</dbReference>
<dbReference type="Pfam" id="PF00867">
    <property type="entry name" value="XPG_I"/>
    <property type="match status" value="1"/>
</dbReference>
<dbReference type="SUPFAM" id="SSF88723">
    <property type="entry name" value="PIN domain-like"/>
    <property type="match status" value="1"/>
</dbReference>
<dbReference type="InterPro" id="IPR029060">
    <property type="entry name" value="PIN-like_dom_sf"/>
</dbReference>
<name>A0AAW1WQV9_RUBAR</name>
<dbReference type="EC" id="3.1.-.-" evidence="1"/>
<proteinExistence type="inferred from homology"/>
<evidence type="ECO:0000256" key="1">
    <source>
        <dbReference type="RuleBase" id="RU910737"/>
    </source>
</evidence>